<protein>
    <submittedName>
        <fullName evidence="5">LacI family DNA-binding transcriptional regulator</fullName>
    </submittedName>
</protein>
<gene>
    <name evidence="5" type="ORF">GON03_13040</name>
</gene>
<dbReference type="CDD" id="cd06267">
    <property type="entry name" value="PBP1_LacI_sugar_binding-like"/>
    <property type="match status" value="1"/>
</dbReference>
<keyword evidence="1" id="KW-0805">Transcription regulation</keyword>
<dbReference type="PROSITE" id="PS50932">
    <property type="entry name" value="HTH_LACI_2"/>
    <property type="match status" value="1"/>
</dbReference>
<dbReference type="SUPFAM" id="SSF47413">
    <property type="entry name" value="lambda repressor-like DNA-binding domains"/>
    <property type="match status" value="1"/>
</dbReference>
<dbReference type="PROSITE" id="PS00356">
    <property type="entry name" value="HTH_LACI_1"/>
    <property type="match status" value="1"/>
</dbReference>
<evidence type="ECO:0000313" key="5">
    <source>
        <dbReference type="EMBL" id="MVQ50109.1"/>
    </source>
</evidence>
<dbReference type="InterPro" id="IPR046335">
    <property type="entry name" value="LacI/GalR-like_sensor"/>
</dbReference>
<name>A0A6L6XSC5_9ACTN</name>
<evidence type="ECO:0000259" key="4">
    <source>
        <dbReference type="PROSITE" id="PS50932"/>
    </source>
</evidence>
<dbReference type="RefSeq" id="WP_157342973.1">
    <property type="nucleotide sequence ID" value="NZ_WSEK01000004.1"/>
</dbReference>
<keyword evidence="3" id="KW-0804">Transcription</keyword>
<dbReference type="GO" id="GO:0000976">
    <property type="term" value="F:transcription cis-regulatory region binding"/>
    <property type="evidence" value="ECO:0007669"/>
    <property type="project" value="TreeGrafter"/>
</dbReference>
<reference evidence="5 6" key="1">
    <citation type="submission" date="2019-12" db="EMBL/GenBank/DDBJ databases">
        <authorList>
            <person name="Huq M.A."/>
        </authorList>
    </citation>
    <scope>NUCLEOTIDE SEQUENCE [LARGE SCALE GENOMIC DNA]</scope>
    <source>
        <strain evidence="5 6">MAH-18</strain>
    </source>
</reference>
<keyword evidence="2 5" id="KW-0238">DNA-binding</keyword>
<dbReference type="SUPFAM" id="SSF53822">
    <property type="entry name" value="Periplasmic binding protein-like I"/>
    <property type="match status" value="1"/>
</dbReference>
<dbReference type="EMBL" id="WSEK01000004">
    <property type="protein sequence ID" value="MVQ50109.1"/>
    <property type="molecule type" value="Genomic_DNA"/>
</dbReference>
<proteinExistence type="predicted"/>
<sequence length="346" mass="36965">MGATMQDVALAAGVSIKTVSNVINDYPYVRPATRERVLAAIDQLAYRPNLSARGLRSGKTGIIGLAVPELRENYFAELADAVIRAAEKSGLGVVVEQTNGDRESELRVLSRARTHYMDGILLSPVGMGQADASLLDVPFPLVLLGERIFGGPVDHVTMHNVSSAGAAVEHLLSIGRRRIALVGAEGDDVSDASSWSLRVRGYRRALEQAGIPVDEHLVRRTEHWSRAGGAAALHELIDEGHDFDAVFALNDALALGVLRGLQEAGRRVPDDVAVVGFDNVDEGQFAVPSLTTVDPGREEIARTAVALLVERINEKGTKAPARTMKAEFSIVSRESTGGADAPRVAQ</sequence>
<dbReference type="Proteomes" id="UP000473525">
    <property type="component" value="Unassembled WGS sequence"/>
</dbReference>
<evidence type="ECO:0000256" key="1">
    <source>
        <dbReference type="ARBA" id="ARBA00023015"/>
    </source>
</evidence>
<dbReference type="Gene3D" id="3.40.50.2300">
    <property type="match status" value="2"/>
</dbReference>
<keyword evidence="6" id="KW-1185">Reference proteome</keyword>
<dbReference type="PANTHER" id="PTHR30146:SF109">
    <property type="entry name" value="HTH-TYPE TRANSCRIPTIONAL REGULATOR GALS"/>
    <property type="match status" value="1"/>
</dbReference>
<dbReference type="AlphaFoldDB" id="A0A6L6XSC5"/>
<dbReference type="CDD" id="cd01392">
    <property type="entry name" value="HTH_LacI"/>
    <property type="match status" value="1"/>
</dbReference>
<evidence type="ECO:0000313" key="6">
    <source>
        <dbReference type="Proteomes" id="UP000473525"/>
    </source>
</evidence>
<dbReference type="SMART" id="SM00354">
    <property type="entry name" value="HTH_LACI"/>
    <property type="match status" value="1"/>
</dbReference>
<accession>A0A6L6XSC5</accession>
<dbReference type="InterPro" id="IPR000843">
    <property type="entry name" value="HTH_LacI"/>
</dbReference>
<evidence type="ECO:0000256" key="2">
    <source>
        <dbReference type="ARBA" id="ARBA00023125"/>
    </source>
</evidence>
<dbReference type="Gene3D" id="1.10.260.40">
    <property type="entry name" value="lambda repressor-like DNA-binding domains"/>
    <property type="match status" value="1"/>
</dbReference>
<dbReference type="Pfam" id="PF13377">
    <property type="entry name" value="Peripla_BP_3"/>
    <property type="match status" value="1"/>
</dbReference>
<dbReference type="PANTHER" id="PTHR30146">
    <property type="entry name" value="LACI-RELATED TRANSCRIPTIONAL REPRESSOR"/>
    <property type="match status" value="1"/>
</dbReference>
<evidence type="ECO:0000256" key="3">
    <source>
        <dbReference type="ARBA" id="ARBA00023163"/>
    </source>
</evidence>
<organism evidence="5 6">
    <name type="scientific">Nocardioides agri</name>
    <dbReference type="NCBI Taxonomy" id="2682843"/>
    <lineage>
        <taxon>Bacteria</taxon>
        <taxon>Bacillati</taxon>
        <taxon>Actinomycetota</taxon>
        <taxon>Actinomycetes</taxon>
        <taxon>Propionibacteriales</taxon>
        <taxon>Nocardioidaceae</taxon>
        <taxon>Nocardioides</taxon>
    </lineage>
</organism>
<dbReference type="InterPro" id="IPR028082">
    <property type="entry name" value="Peripla_BP_I"/>
</dbReference>
<dbReference type="Pfam" id="PF00356">
    <property type="entry name" value="LacI"/>
    <property type="match status" value="1"/>
</dbReference>
<dbReference type="GO" id="GO:0003700">
    <property type="term" value="F:DNA-binding transcription factor activity"/>
    <property type="evidence" value="ECO:0007669"/>
    <property type="project" value="TreeGrafter"/>
</dbReference>
<comment type="caution">
    <text evidence="5">The sequence shown here is derived from an EMBL/GenBank/DDBJ whole genome shotgun (WGS) entry which is preliminary data.</text>
</comment>
<dbReference type="InterPro" id="IPR010982">
    <property type="entry name" value="Lambda_DNA-bd_dom_sf"/>
</dbReference>
<feature type="domain" description="HTH lacI-type" evidence="4">
    <location>
        <begin position="3"/>
        <end position="57"/>
    </location>
</feature>